<protein>
    <submittedName>
        <fullName evidence="1">Uncharacterized protein</fullName>
    </submittedName>
</protein>
<dbReference type="AlphaFoldDB" id="A0A7I7L1S3"/>
<reference evidence="1 2" key="1">
    <citation type="journal article" date="2019" name="Emerg. Microbes Infect.">
        <title>Comprehensive subspecies identification of 175 nontuberculous mycobacteria species based on 7547 genomic profiles.</title>
        <authorList>
            <person name="Matsumoto Y."/>
            <person name="Kinjo T."/>
            <person name="Motooka D."/>
            <person name="Nabeya D."/>
            <person name="Jung N."/>
            <person name="Uechi K."/>
            <person name="Horii T."/>
            <person name="Iida T."/>
            <person name="Fujita J."/>
            <person name="Nakamura S."/>
        </authorList>
    </citation>
    <scope>NUCLEOTIDE SEQUENCE [LARGE SCALE GENOMIC DNA]</scope>
    <source>
        <strain evidence="1 2">JCM 12404</strain>
    </source>
</reference>
<name>A0A7I7L1S3_9MYCO</name>
<proteinExistence type="predicted"/>
<evidence type="ECO:0000313" key="1">
    <source>
        <dbReference type="EMBL" id="BBX47728.1"/>
    </source>
</evidence>
<accession>A0A7I7L1S3</accession>
<dbReference type="Proteomes" id="UP000465866">
    <property type="component" value="Chromosome"/>
</dbReference>
<gene>
    <name evidence="1" type="ORF">MCOO_37430</name>
</gene>
<keyword evidence="2" id="KW-1185">Reference proteome</keyword>
<dbReference type="EMBL" id="AP022569">
    <property type="protein sequence ID" value="BBX47728.1"/>
    <property type="molecule type" value="Genomic_DNA"/>
</dbReference>
<organism evidence="1 2">
    <name type="scientific">Mycobacterium cookii</name>
    <dbReference type="NCBI Taxonomy" id="1775"/>
    <lineage>
        <taxon>Bacteria</taxon>
        <taxon>Bacillati</taxon>
        <taxon>Actinomycetota</taxon>
        <taxon>Actinomycetes</taxon>
        <taxon>Mycobacteriales</taxon>
        <taxon>Mycobacteriaceae</taxon>
        <taxon>Mycobacterium</taxon>
    </lineage>
</organism>
<sequence length="99" mass="11480">MEMITENLVVTDLDEMRERLVSPAPVLITEREVALSTAVALRARPASKRRWFETTRVRLSAVRLALAPSMQKGRPVRRDYPKRYSYLEDACMAREMSRL</sequence>
<evidence type="ECO:0000313" key="2">
    <source>
        <dbReference type="Proteomes" id="UP000465866"/>
    </source>
</evidence>
<dbReference type="KEGG" id="mcoo:MCOO_37430"/>